<organism evidence="5 6">
    <name type="scientific">Novosphingobium aerophilum</name>
    <dbReference type="NCBI Taxonomy" id="2839843"/>
    <lineage>
        <taxon>Bacteria</taxon>
        <taxon>Pseudomonadati</taxon>
        <taxon>Pseudomonadota</taxon>
        <taxon>Alphaproteobacteria</taxon>
        <taxon>Sphingomonadales</taxon>
        <taxon>Sphingomonadaceae</taxon>
        <taxon>Novosphingobium</taxon>
    </lineage>
</organism>
<dbReference type="Gene3D" id="3.20.20.140">
    <property type="entry name" value="Metal-dependent hydrolases"/>
    <property type="match status" value="1"/>
</dbReference>
<dbReference type="AlphaFoldDB" id="A0A7X1KD95"/>
<name>A0A7X1KD95_9SPHN</name>
<evidence type="ECO:0000256" key="3">
    <source>
        <dbReference type="SAM" id="SignalP"/>
    </source>
</evidence>
<dbReference type="SUPFAM" id="SSF51556">
    <property type="entry name" value="Metallo-dependent hydrolases"/>
    <property type="match status" value="1"/>
</dbReference>
<dbReference type="Pfam" id="PF04909">
    <property type="entry name" value="Amidohydro_2"/>
    <property type="match status" value="1"/>
</dbReference>
<accession>A0A7X1KD95</accession>
<sequence>MTSNSFCARLGCGAAALALSAFSVGAARAEPGPPPPRPAPRLEGAVAPQTPGVPIIDGHAHIRLGDGDAIVPTQPIGTQALRAIDERAGVTRSALIVIAGGGPEATQRKNDGVIAAAAADPGHFFPIASVHPADGDAALSELNRVAARGVRIIKLHPSSQEFDVADPAVARITAHCGKLGMTVLFDSYDPFDPGQIGKFVKLTMSQPGTRFILAHLGFTRFRELGAFALLRKLGAPANVWFDVSAVAVFYADNPAREELAATMRSIGMDRMIFGSDWPVDDPQVTLRAVRSLGLTAGEERLLLHDNMAKLIGTD</sequence>
<dbReference type="PANTHER" id="PTHR21240">
    <property type="entry name" value="2-AMINO-3-CARBOXYLMUCONATE-6-SEMIALDEHYDE DECARBOXYLASE"/>
    <property type="match status" value="1"/>
</dbReference>
<gene>
    <name evidence="5" type="ORF">H7F49_15530</name>
</gene>
<keyword evidence="5" id="KW-0378">Hydrolase</keyword>
<dbReference type="GO" id="GO:0019748">
    <property type="term" value="P:secondary metabolic process"/>
    <property type="evidence" value="ECO:0007669"/>
    <property type="project" value="TreeGrafter"/>
</dbReference>
<dbReference type="EMBL" id="JACLAU010000035">
    <property type="protein sequence ID" value="MBC2653105.1"/>
    <property type="molecule type" value="Genomic_DNA"/>
</dbReference>
<comment type="caution">
    <text evidence="5">The sequence shown here is derived from an EMBL/GenBank/DDBJ whole genome shotgun (WGS) entry which is preliminary data.</text>
</comment>
<keyword evidence="1" id="KW-0456">Lyase</keyword>
<keyword evidence="3" id="KW-0732">Signal</keyword>
<dbReference type="GO" id="GO:0016787">
    <property type="term" value="F:hydrolase activity"/>
    <property type="evidence" value="ECO:0007669"/>
    <property type="project" value="UniProtKB-KW"/>
</dbReference>
<dbReference type="GO" id="GO:0005737">
    <property type="term" value="C:cytoplasm"/>
    <property type="evidence" value="ECO:0007669"/>
    <property type="project" value="TreeGrafter"/>
</dbReference>
<keyword evidence="6" id="KW-1185">Reference proteome</keyword>
<evidence type="ECO:0000313" key="6">
    <source>
        <dbReference type="Proteomes" id="UP000520156"/>
    </source>
</evidence>
<dbReference type="InterPro" id="IPR032466">
    <property type="entry name" value="Metal_Hydrolase"/>
</dbReference>
<dbReference type="RefSeq" id="WP_185684494.1">
    <property type="nucleotide sequence ID" value="NZ_JACLAU010000035.1"/>
</dbReference>
<feature type="domain" description="Amidohydrolase-related" evidence="4">
    <location>
        <begin position="104"/>
        <end position="311"/>
    </location>
</feature>
<dbReference type="GO" id="GO:0016831">
    <property type="term" value="F:carboxy-lyase activity"/>
    <property type="evidence" value="ECO:0007669"/>
    <property type="project" value="InterPro"/>
</dbReference>
<dbReference type="PANTHER" id="PTHR21240:SF28">
    <property type="entry name" value="ISO-OROTATE DECARBOXYLASE (EUROFUNG)"/>
    <property type="match status" value="1"/>
</dbReference>
<proteinExistence type="predicted"/>
<evidence type="ECO:0000256" key="2">
    <source>
        <dbReference type="SAM" id="MobiDB-lite"/>
    </source>
</evidence>
<evidence type="ECO:0000259" key="4">
    <source>
        <dbReference type="Pfam" id="PF04909"/>
    </source>
</evidence>
<dbReference type="InterPro" id="IPR032465">
    <property type="entry name" value="ACMSD"/>
</dbReference>
<protein>
    <submittedName>
        <fullName evidence="5">Amidohydrolase family protein</fullName>
    </submittedName>
</protein>
<feature type="signal peptide" evidence="3">
    <location>
        <begin position="1"/>
        <end position="29"/>
    </location>
</feature>
<evidence type="ECO:0000313" key="5">
    <source>
        <dbReference type="EMBL" id="MBC2653105.1"/>
    </source>
</evidence>
<evidence type="ECO:0000256" key="1">
    <source>
        <dbReference type="ARBA" id="ARBA00023239"/>
    </source>
</evidence>
<feature type="chain" id="PRO_5031205277" evidence="3">
    <location>
        <begin position="30"/>
        <end position="314"/>
    </location>
</feature>
<dbReference type="Proteomes" id="UP000520156">
    <property type="component" value="Unassembled WGS sequence"/>
</dbReference>
<reference evidence="5 6" key="1">
    <citation type="submission" date="2020-08" db="EMBL/GenBank/DDBJ databases">
        <title>The genome sequence of Novosphingobium flavum 4Y4.</title>
        <authorList>
            <person name="Liu Y."/>
        </authorList>
    </citation>
    <scope>NUCLEOTIDE SEQUENCE [LARGE SCALE GENOMIC DNA]</scope>
    <source>
        <strain evidence="5 6">4Y4</strain>
    </source>
</reference>
<feature type="region of interest" description="Disordered" evidence="2">
    <location>
        <begin position="27"/>
        <end position="50"/>
    </location>
</feature>
<dbReference type="InterPro" id="IPR006680">
    <property type="entry name" value="Amidohydro-rel"/>
</dbReference>